<dbReference type="Proteomes" id="UP001642464">
    <property type="component" value="Unassembled WGS sequence"/>
</dbReference>
<reference evidence="3 4" key="1">
    <citation type="submission" date="2024-02" db="EMBL/GenBank/DDBJ databases">
        <authorList>
            <person name="Chen Y."/>
            <person name="Shah S."/>
            <person name="Dougan E. K."/>
            <person name="Thang M."/>
            <person name="Chan C."/>
        </authorList>
    </citation>
    <scope>NUCLEOTIDE SEQUENCE [LARGE SCALE GENOMIC DNA]</scope>
</reference>
<sequence length="308" mass="34654">MCAVKVAKEACSCVAAFRCGLQDELQMLKGKLQLSEGQASGHLRAESQVQTLQRKWLDARLQCQASEEEHLKCRQLFQEEEHAVRRLEGAKKRHMESAEEARDALDKLQTKSQRLELQATSQARRLTQEEQTLRGMEEALQEAHQELHRFRSEQQAQLADTIGAKVRLQCATESFEEELSALRQAQTAHAHLEAQSQAAQESAEQRLQRLSEELTQAAREENALLEESRIQEERIARLEEAKNAAALQQAVECASLWTESGTPSRDGASRSVGPPVVTDQPASERSRQLQLQLQQVEAKQAAMTDTYC</sequence>
<keyword evidence="4" id="KW-1185">Reference proteome</keyword>
<evidence type="ECO:0000256" key="2">
    <source>
        <dbReference type="SAM" id="MobiDB-lite"/>
    </source>
</evidence>
<gene>
    <name evidence="3" type="ORF">SCF082_LOCUS36624</name>
</gene>
<dbReference type="EMBL" id="CAXAMM010036335">
    <property type="protein sequence ID" value="CAK9075668.1"/>
    <property type="molecule type" value="Genomic_DNA"/>
</dbReference>
<feature type="coiled-coil region" evidence="1">
    <location>
        <begin position="84"/>
        <end position="153"/>
    </location>
</feature>
<accession>A0ABP0PJF7</accession>
<comment type="caution">
    <text evidence="3">The sequence shown here is derived from an EMBL/GenBank/DDBJ whole genome shotgun (WGS) entry which is preliminary data.</text>
</comment>
<organism evidence="3 4">
    <name type="scientific">Durusdinium trenchii</name>
    <dbReference type="NCBI Taxonomy" id="1381693"/>
    <lineage>
        <taxon>Eukaryota</taxon>
        <taxon>Sar</taxon>
        <taxon>Alveolata</taxon>
        <taxon>Dinophyceae</taxon>
        <taxon>Suessiales</taxon>
        <taxon>Symbiodiniaceae</taxon>
        <taxon>Durusdinium</taxon>
    </lineage>
</organism>
<keyword evidence="1" id="KW-0175">Coiled coil</keyword>
<evidence type="ECO:0000313" key="4">
    <source>
        <dbReference type="Proteomes" id="UP001642464"/>
    </source>
</evidence>
<protein>
    <submittedName>
        <fullName evidence="3">Uncharacterized protein</fullName>
    </submittedName>
</protein>
<evidence type="ECO:0000313" key="3">
    <source>
        <dbReference type="EMBL" id="CAK9075668.1"/>
    </source>
</evidence>
<feature type="coiled-coil region" evidence="1">
    <location>
        <begin position="182"/>
        <end position="248"/>
    </location>
</feature>
<feature type="region of interest" description="Disordered" evidence="2">
    <location>
        <begin position="259"/>
        <end position="287"/>
    </location>
</feature>
<evidence type="ECO:0000256" key="1">
    <source>
        <dbReference type="SAM" id="Coils"/>
    </source>
</evidence>
<name>A0ABP0PJF7_9DINO</name>
<proteinExistence type="predicted"/>